<evidence type="ECO:0000256" key="3">
    <source>
        <dbReference type="ARBA" id="ARBA00022692"/>
    </source>
</evidence>
<name>A0A328ZQP8_9BURK</name>
<feature type="domain" description="EamA" evidence="7">
    <location>
        <begin position="164"/>
        <end position="303"/>
    </location>
</feature>
<keyword evidence="5 6" id="KW-0472">Membrane</keyword>
<dbReference type="PANTHER" id="PTHR42920">
    <property type="entry name" value="OS03G0707200 PROTEIN-RELATED"/>
    <property type="match status" value="1"/>
</dbReference>
<evidence type="ECO:0000256" key="2">
    <source>
        <dbReference type="ARBA" id="ARBA00022475"/>
    </source>
</evidence>
<dbReference type="Pfam" id="PF00892">
    <property type="entry name" value="EamA"/>
    <property type="match status" value="2"/>
</dbReference>
<feature type="domain" description="EamA" evidence="7">
    <location>
        <begin position="28"/>
        <end position="155"/>
    </location>
</feature>
<evidence type="ECO:0000256" key="1">
    <source>
        <dbReference type="ARBA" id="ARBA00004651"/>
    </source>
</evidence>
<feature type="transmembrane region" description="Helical" evidence="6">
    <location>
        <begin position="167"/>
        <end position="183"/>
    </location>
</feature>
<feature type="transmembrane region" description="Helical" evidence="6">
    <location>
        <begin position="48"/>
        <end position="72"/>
    </location>
</feature>
<dbReference type="GO" id="GO:0005886">
    <property type="term" value="C:plasma membrane"/>
    <property type="evidence" value="ECO:0007669"/>
    <property type="project" value="UniProtKB-SubCell"/>
</dbReference>
<protein>
    <submittedName>
        <fullName evidence="8">Drug/metabolite transporter (DMT)-like permease</fullName>
    </submittedName>
</protein>
<keyword evidence="9" id="KW-1185">Reference proteome</keyword>
<evidence type="ECO:0000256" key="5">
    <source>
        <dbReference type="ARBA" id="ARBA00023136"/>
    </source>
</evidence>
<feature type="transmembrane region" description="Helical" evidence="6">
    <location>
        <begin position="261"/>
        <end position="280"/>
    </location>
</feature>
<proteinExistence type="predicted"/>
<gene>
    <name evidence="8" type="ORF">AX018_100782</name>
</gene>
<reference evidence="8 9" key="1">
    <citation type="submission" date="2018-06" db="EMBL/GenBank/DDBJ databases">
        <title>Genomic Encyclopedia of Archaeal and Bacterial Type Strains, Phase II (KMG-II): from individual species to whole genera.</title>
        <authorList>
            <person name="Goeker M."/>
        </authorList>
    </citation>
    <scope>NUCLEOTIDE SEQUENCE [LARGE SCALE GENOMIC DNA]</scope>
    <source>
        <strain evidence="8 9">CFPB 3232</strain>
    </source>
</reference>
<evidence type="ECO:0000313" key="8">
    <source>
        <dbReference type="EMBL" id="RAR85147.1"/>
    </source>
</evidence>
<evidence type="ECO:0000256" key="6">
    <source>
        <dbReference type="SAM" id="Phobius"/>
    </source>
</evidence>
<evidence type="ECO:0000313" key="9">
    <source>
        <dbReference type="Proteomes" id="UP000248856"/>
    </source>
</evidence>
<feature type="transmembrane region" description="Helical" evidence="6">
    <location>
        <begin position="112"/>
        <end position="132"/>
    </location>
</feature>
<feature type="transmembrane region" description="Helical" evidence="6">
    <location>
        <begin position="16"/>
        <end position="36"/>
    </location>
</feature>
<comment type="caution">
    <text evidence="8">The sequence shown here is derived from an EMBL/GenBank/DDBJ whole genome shotgun (WGS) entry which is preliminary data.</text>
</comment>
<dbReference type="OrthoDB" id="7158585at2"/>
<dbReference type="AlphaFoldDB" id="A0A328ZQP8"/>
<dbReference type="InterPro" id="IPR037185">
    <property type="entry name" value="EmrE-like"/>
</dbReference>
<dbReference type="Proteomes" id="UP000248856">
    <property type="component" value="Unassembled WGS sequence"/>
</dbReference>
<dbReference type="RefSeq" id="WP_111876311.1">
    <property type="nucleotide sequence ID" value="NZ_CBCSGC010000026.1"/>
</dbReference>
<sequence>MPSSTPSSSRGPGPHAALVPGLSGADGALLLVAIVWGTSYGVAKGALAFYPVFGFLAVRFLLAAALLAPVALRGTTPAQRRAALCAGLPLGVLLMAIFVCETYGVAHTQASHAALLISLCVVLTPFAEWLLLGRRPAPAVFGAAAVSLLGVALLTGGWRMAWGRGDALVLAAAVLRALAACATSRLARRHAQAPVLLLTAVQSAVVGGGCLLAAASLPGGLPALPGQAAFWAACLYMVLGCTVFAFIVQNRALAQGAPSRVGLLMGTEPAWGALFAVVWLGESLGATGWLGAALIVGAALWTLRWRPGAP</sequence>
<keyword evidence="4 6" id="KW-1133">Transmembrane helix</keyword>
<dbReference type="PANTHER" id="PTHR42920:SF5">
    <property type="entry name" value="EAMA DOMAIN-CONTAINING PROTEIN"/>
    <property type="match status" value="1"/>
</dbReference>
<evidence type="ECO:0000256" key="4">
    <source>
        <dbReference type="ARBA" id="ARBA00022989"/>
    </source>
</evidence>
<keyword evidence="2" id="KW-1003">Cell membrane</keyword>
<feature type="transmembrane region" description="Helical" evidence="6">
    <location>
        <begin position="139"/>
        <end position="161"/>
    </location>
</feature>
<feature type="transmembrane region" description="Helical" evidence="6">
    <location>
        <begin position="195"/>
        <end position="217"/>
    </location>
</feature>
<keyword evidence="3 6" id="KW-0812">Transmembrane</keyword>
<feature type="transmembrane region" description="Helical" evidence="6">
    <location>
        <begin position="286"/>
        <end position="303"/>
    </location>
</feature>
<dbReference type="InterPro" id="IPR000620">
    <property type="entry name" value="EamA_dom"/>
</dbReference>
<comment type="subcellular location">
    <subcellularLocation>
        <location evidence="1">Cell membrane</location>
        <topology evidence="1">Multi-pass membrane protein</topology>
    </subcellularLocation>
</comment>
<evidence type="ECO:0000259" key="7">
    <source>
        <dbReference type="Pfam" id="PF00892"/>
    </source>
</evidence>
<feature type="transmembrane region" description="Helical" evidence="6">
    <location>
        <begin position="229"/>
        <end position="249"/>
    </location>
</feature>
<organism evidence="8 9">
    <name type="scientific">Paracidovorax anthurii</name>
    <dbReference type="NCBI Taxonomy" id="78229"/>
    <lineage>
        <taxon>Bacteria</taxon>
        <taxon>Pseudomonadati</taxon>
        <taxon>Pseudomonadota</taxon>
        <taxon>Betaproteobacteria</taxon>
        <taxon>Burkholderiales</taxon>
        <taxon>Comamonadaceae</taxon>
        <taxon>Paracidovorax</taxon>
    </lineage>
</organism>
<feature type="transmembrane region" description="Helical" evidence="6">
    <location>
        <begin position="84"/>
        <end position="106"/>
    </location>
</feature>
<dbReference type="InterPro" id="IPR051258">
    <property type="entry name" value="Diverse_Substrate_Transporter"/>
</dbReference>
<accession>A0A328ZQP8</accession>
<dbReference type="EMBL" id="QLTA01000007">
    <property type="protein sequence ID" value="RAR85147.1"/>
    <property type="molecule type" value="Genomic_DNA"/>
</dbReference>
<dbReference type="SUPFAM" id="SSF103481">
    <property type="entry name" value="Multidrug resistance efflux transporter EmrE"/>
    <property type="match status" value="2"/>
</dbReference>